<dbReference type="EMBL" id="ABEU02000016">
    <property type="protein sequence ID" value="PNR37473.1"/>
    <property type="molecule type" value="Genomic_DNA"/>
</dbReference>
<reference evidence="2 4" key="1">
    <citation type="journal article" date="2008" name="Science">
        <title>The Physcomitrella genome reveals evolutionary insights into the conquest of land by plants.</title>
        <authorList>
            <person name="Rensing S."/>
            <person name="Lang D."/>
            <person name="Zimmer A."/>
            <person name="Terry A."/>
            <person name="Salamov A."/>
            <person name="Shapiro H."/>
            <person name="Nishiyama T."/>
            <person name="Perroud P.-F."/>
            <person name="Lindquist E."/>
            <person name="Kamisugi Y."/>
            <person name="Tanahashi T."/>
            <person name="Sakakibara K."/>
            <person name="Fujita T."/>
            <person name="Oishi K."/>
            <person name="Shin-I T."/>
            <person name="Kuroki Y."/>
            <person name="Toyoda A."/>
            <person name="Suzuki Y."/>
            <person name="Hashimoto A."/>
            <person name="Yamaguchi K."/>
            <person name="Sugano A."/>
            <person name="Kohara Y."/>
            <person name="Fujiyama A."/>
            <person name="Anterola A."/>
            <person name="Aoki S."/>
            <person name="Ashton N."/>
            <person name="Barbazuk W.B."/>
            <person name="Barker E."/>
            <person name="Bennetzen J."/>
            <person name="Bezanilla M."/>
            <person name="Blankenship R."/>
            <person name="Cho S.H."/>
            <person name="Dutcher S."/>
            <person name="Estelle M."/>
            <person name="Fawcett J.A."/>
            <person name="Gundlach H."/>
            <person name="Hanada K."/>
            <person name="Heyl A."/>
            <person name="Hicks K.A."/>
            <person name="Hugh J."/>
            <person name="Lohr M."/>
            <person name="Mayer K."/>
            <person name="Melkozernov A."/>
            <person name="Murata T."/>
            <person name="Nelson D."/>
            <person name="Pils B."/>
            <person name="Prigge M."/>
            <person name="Reiss B."/>
            <person name="Renner T."/>
            <person name="Rombauts S."/>
            <person name="Rushton P."/>
            <person name="Sanderfoot A."/>
            <person name="Schween G."/>
            <person name="Shiu S.-H."/>
            <person name="Stueber K."/>
            <person name="Theodoulou F.L."/>
            <person name="Tu H."/>
            <person name="Van de Peer Y."/>
            <person name="Verrier P.J."/>
            <person name="Waters E."/>
            <person name="Wood A."/>
            <person name="Yang L."/>
            <person name="Cove D."/>
            <person name="Cuming A."/>
            <person name="Hasebe M."/>
            <person name="Lucas S."/>
            <person name="Mishler D.B."/>
            <person name="Reski R."/>
            <person name="Grigoriev I."/>
            <person name="Quatrano R.S."/>
            <person name="Boore J.L."/>
        </authorList>
    </citation>
    <scope>NUCLEOTIDE SEQUENCE [LARGE SCALE GENOMIC DNA]</scope>
    <source>
        <strain evidence="3 4">cv. Gransden 2004</strain>
    </source>
</reference>
<feature type="compositionally biased region" description="Polar residues" evidence="1">
    <location>
        <begin position="17"/>
        <end position="33"/>
    </location>
</feature>
<protein>
    <submittedName>
        <fullName evidence="2 3">Uncharacterized protein</fullName>
    </submittedName>
</protein>
<dbReference type="PaxDb" id="3218-PP1S341_93V6.1"/>
<reference evidence="3" key="3">
    <citation type="submission" date="2020-12" db="UniProtKB">
        <authorList>
            <consortium name="EnsemblPlants"/>
        </authorList>
    </citation>
    <scope>IDENTIFICATION</scope>
</reference>
<keyword evidence="4" id="KW-1185">Reference proteome</keyword>
<organism evidence="2">
    <name type="scientific">Physcomitrium patens</name>
    <name type="common">Spreading-leaved earth moss</name>
    <name type="synonym">Physcomitrella patens</name>
    <dbReference type="NCBI Taxonomy" id="3218"/>
    <lineage>
        <taxon>Eukaryota</taxon>
        <taxon>Viridiplantae</taxon>
        <taxon>Streptophyta</taxon>
        <taxon>Embryophyta</taxon>
        <taxon>Bryophyta</taxon>
        <taxon>Bryophytina</taxon>
        <taxon>Bryopsida</taxon>
        <taxon>Funariidae</taxon>
        <taxon>Funariales</taxon>
        <taxon>Funariaceae</taxon>
        <taxon>Physcomitrium</taxon>
    </lineage>
</organism>
<dbReference type="GO" id="GO:0006355">
    <property type="term" value="P:regulation of DNA-templated transcription"/>
    <property type="evidence" value="ECO:0007669"/>
    <property type="project" value="InterPro"/>
</dbReference>
<gene>
    <name evidence="2" type="ORF">PHYPA_020582</name>
</gene>
<dbReference type="PANTHER" id="PTHR33873">
    <property type="entry name" value="TRANSCRIPTION FACTOR VOZ1"/>
    <property type="match status" value="1"/>
</dbReference>
<evidence type="ECO:0000313" key="4">
    <source>
        <dbReference type="Proteomes" id="UP000006727"/>
    </source>
</evidence>
<name>A0A2K1J7H3_PHYPA</name>
<feature type="region of interest" description="Disordered" evidence="1">
    <location>
        <begin position="1"/>
        <end position="75"/>
    </location>
</feature>
<accession>A0A2K1J7H3</accession>
<evidence type="ECO:0000313" key="2">
    <source>
        <dbReference type="EMBL" id="PNR37473.1"/>
    </source>
</evidence>
<dbReference type="EnsemblPlants" id="Pp3c16_6910V3.1">
    <property type="protein sequence ID" value="Pp3c16_6910V3.1"/>
    <property type="gene ID" value="Pp3c16_6910"/>
</dbReference>
<sequence>MQQMLREWKAELREASPANSLLQSANPSSSELSSDMERLLQFSLKDEDDDATSKAAPMTSELEQQSYNRHPPSPAPYQEAVGLEAFARIEQILQENPQSNLEAGASAGRYDEVLQAPLEPQKNLLLIQCLITVPDQSYLLQQLFYTRSALYGIVLGLL</sequence>
<dbReference type="InterPro" id="IPR039277">
    <property type="entry name" value="VOZ1/VOZ2"/>
</dbReference>
<evidence type="ECO:0000313" key="3">
    <source>
        <dbReference type="EnsemblPlants" id="Pp3c16_6910V3.1"/>
    </source>
</evidence>
<reference evidence="2 4" key="2">
    <citation type="journal article" date="2018" name="Plant J.">
        <title>The Physcomitrella patens chromosome-scale assembly reveals moss genome structure and evolution.</title>
        <authorList>
            <person name="Lang D."/>
            <person name="Ullrich K.K."/>
            <person name="Murat F."/>
            <person name="Fuchs J."/>
            <person name="Jenkins J."/>
            <person name="Haas F.B."/>
            <person name="Piednoel M."/>
            <person name="Gundlach H."/>
            <person name="Van Bel M."/>
            <person name="Meyberg R."/>
            <person name="Vives C."/>
            <person name="Morata J."/>
            <person name="Symeonidi A."/>
            <person name="Hiss M."/>
            <person name="Muchero W."/>
            <person name="Kamisugi Y."/>
            <person name="Saleh O."/>
            <person name="Blanc G."/>
            <person name="Decker E.L."/>
            <person name="van Gessel N."/>
            <person name="Grimwood J."/>
            <person name="Hayes R.D."/>
            <person name="Graham S.W."/>
            <person name="Gunter L.E."/>
            <person name="McDaniel S.F."/>
            <person name="Hoernstein S.N.W."/>
            <person name="Larsson A."/>
            <person name="Li F.W."/>
            <person name="Perroud P.F."/>
            <person name="Phillips J."/>
            <person name="Ranjan P."/>
            <person name="Rokshar D.S."/>
            <person name="Rothfels C.J."/>
            <person name="Schneider L."/>
            <person name="Shu S."/>
            <person name="Stevenson D.W."/>
            <person name="Thummler F."/>
            <person name="Tillich M."/>
            <person name="Villarreal Aguilar J.C."/>
            <person name="Widiez T."/>
            <person name="Wong G.K."/>
            <person name="Wymore A."/>
            <person name="Zhang Y."/>
            <person name="Zimmer A.D."/>
            <person name="Quatrano R.S."/>
            <person name="Mayer K.F.X."/>
            <person name="Goodstein D."/>
            <person name="Casacuberta J.M."/>
            <person name="Vandepoele K."/>
            <person name="Reski R."/>
            <person name="Cuming A.C."/>
            <person name="Tuskan G.A."/>
            <person name="Maumus F."/>
            <person name="Salse J."/>
            <person name="Schmutz J."/>
            <person name="Rensing S.A."/>
        </authorList>
    </citation>
    <scope>NUCLEOTIDE SEQUENCE [LARGE SCALE GENOMIC DNA]</scope>
    <source>
        <strain evidence="3 4">cv. Gransden 2004</strain>
    </source>
</reference>
<dbReference type="Proteomes" id="UP000006727">
    <property type="component" value="Chromosome 16"/>
</dbReference>
<proteinExistence type="predicted"/>
<dbReference type="AlphaFoldDB" id="A0A2K1J7H3"/>
<feature type="compositionally biased region" description="Basic and acidic residues" evidence="1">
    <location>
        <begin position="1"/>
        <end position="14"/>
    </location>
</feature>
<evidence type="ECO:0000256" key="1">
    <source>
        <dbReference type="SAM" id="MobiDB-lite"/>
    </source>
</evidence>
<dbReference type="Gramene" id="Pp3c16_6910V3.1">
    <property type="protein sequence ID" value="Pp3c16_6910V3.1"/>
    <property type="gene ID" value="Pp3c16_6910"/>
</dbReference>
<dbReference type="PANTHER" id="PTHR33873:SF15">
    <property type="entry name" value="TRANSCRIPTION FACTOR VOZ2"/>
    <property type="match status" value="1"/>
</dbReference>